<dbReference type="Pfam" id="PF00234">
    <property type="entry name" value="Tryp_alpha_amyl"/>
    <property type="match status" value="1"/>
</dbReference>
<dbReference type="SMART" id="SM00499">
    <property type="entry name" value="AAI"/>
    <property type="match status" value="1"/>
</dbReference>
<dbReference type="InterPro" id="IPR016140">
    <property type="entry name" value="Bifunc_inhib/LTP/seed_store"/>
</dbReference>
<evidence type="ECO:0000256" key="1">
    <source>
        <dbReference type="RuleBase" id="RU000628"/>
    </source>
</evidence>
<dbReference type="InterPro" id="IPR000528">
    <property type="entry name" value="Plant_nsLTP"/>
</dbReference>
<keyword evidence="1" id="KW-0813">Transport</keyword>
<organism evidence="3">
    <name type="scientific">Triticum urartu</name>
    <name type="common">Red wild einkorn</name>
    <name type="synonym">Crithodium urartu</name>
    <dbReference type="NCBI Taxonomy" id="4572"/>
    <lineage>
        <taxon>Eukaryota</taxon>
        <taxon>Viridiplantae</taxon>
        <taxon>Streptophyta</taxon>
        <taxon>Embryophyta</taxon>
        <taxon>Tracheophyta</taxon>
        <taxon>Spermatophyta</taxon>
        <taxon>Magnoliopsida</taxon>
        <taxon>Liliopsida</taxon>
        <taxon>Poales</taxon>
        <taxon>Poaceae</taxon>
        <taxon>BOP clade</taxon>
        <taxon>Pooideae</taxon>
        <taxon>Triticodae</taxon>
        <taxon>Triticeae</taxon>
        <taxon>Triticinae</taxon>
        <taxon>Triticum</taxon>
    </lineage>
</organism>
<protein>
    <recommendedName>
        <fullName evidence="1">Non-specific lipid-transfer protein</fullName>
    </recommendedName>
</protein>
<dbReference type="Gene3D" id="1.10.110.10">
    <property type="entry name" value="Plant lipid-transfer and hydrophobic proteins"/>
    <property type="match status" value="1"/>
</dbReference>
<accession>M7ZRS6</accession>
<dbReference type="EMBL" id="KD175453">
    <property type="protein sequence ID" value="EMS55040.1"/>
    <property type="molecule type" value="Genomic_DNA"/>
</dbReference>
<dbReference type="PROSITE" id="PS00597">
    <property type="entry name" value="PLANT_LTP"/>
    <property type="match status" value="1"/>
</dbReference>
<proteinExistence type="inferred from homology"/>
<gene>
    <name evidence="3" type="ORF">TRIUR3_31569</name>
</gene>
<dbReference type="SUPFAM" id="SSF47699">
    <property type="entry name" value="Bifunctional inhibitor/lipid-transfer protein/seed storage 2S albumin"/>
    <property type="match status" value="1"/>
</dbReference>
<dbReference type="STRING" id="4572.M7ZRS6"/>
<comment type="function">
    <text evidence="1">Plant non-specific lipid-transfer proteins transfer phospholipids as well as galactolipids across membranes. May play a role in wax or cutin deposition in the cell walls of expanding epidermal cells and certain secretory tissues.</text>
</comment>
<dbReference type="GO" id="GO:0006869">
    <property type="term" value="P:lipid transport"/>
    <property type="evidence" value="ECO:0007669"/>
    <property type="project" value="InterPro"/>
</dbReference>
<keyword evidence="1" id="KW-0446">Lipid-binding</keyword>
<dbReference type="PRINTS" id="PR00382">
    <property type="entry name" value="LIPIDTRNSFER"/>
</dbReference>
<dbReference type="InterPro" id="IPR036312">
    <property type="entry name" value="Bifun_inhib/LTP/seed_sf"/>
</dbReference>
<evidence type="ECO:0000259" key="2">
    <source>
        <dbReference type="SMART" id="SM00499"/>
    </source>
</evidence>
<dbReference type="eggNOG" id="ENOG502SAKZ">
    <property type="taxonomic scope" value="Eukaryota"/>
</dbReference>
<feature type="domain" description="Bifunctional inhibitor/plant lipid transfer protein/seed storage helical" evidence="2">
    <location>
        <begin position="114"/>
        <end position="196"/>
    </location>
</feature>
<dbReference type="CDD" id="cd01960">
    <property type="entry name" value="nsLTP1"/>
    <property type="match status" value="1"/>
</dbReference>
<comment type="similarity">
    <text evidence="1">Belongs to the plant LTP family.</text>
</comment>
<dbReference type="AlphaFoldDB" id="M7ZRS6"/>
<dbReference type="GO" id="GO:0008289">
    <property type="term" value="F:lipid binding"/>
    <property type="evidence" value="ECO:0007669"/>
    <property type="project" value="UniProtKB-KW"/>
</dbReference>
<reference evidence="3" key="1">
    <citation type="journal article" date="2013" name="Nature">
        <title>Draft genome of the wheat A-genome progenitor Triticum urartu.</title>
        <authorList>
            <person name="Ling H.Q."/>
            <person name="Zhao S."/>
            <person name="Liu D."/>
            <person name="Wang J."/>
            <person name="Sun H."/>
            <person name="Zhang C."/>
            <person name="Fan H."/>
            <person name="Li D."/>
            <person name="Dong L."/>
            <person name="Tao Y."/>
            <person name="Gao C."/>
            <person name="Wu H."/>
            <person name="Li Y."/>
            <person name="Cui Y."/>
            <person name="Guo X."/>
            <person name="Zheng S."/>
            <person name="Wang B."/>
            <person name="Yu K."/>
            <person name="Liang Q."/>
            <person name="Yang W."/>
            <person name="Lou X."/>
            <person name="Chen J."/>
            <person name="Feng M."/>
            <person name="Jian J."/>
            <person name="Zhang X."/>
            <person name="Luo G."/>
            <person name="Jiang Y."/>
            <person name="Liu J."/>
            <person name="Wang Z."/>
            <person name="Sha Y."/>
            <person name="Zhang B."/>
            <person name="Wu H."/>
            <person name="Tang D."/>
            <person name="Shen Q."/>
            <person name="Xue P."/>
            <person name="Zou S."/>
            <person name="Wang X."/>
            <person name="Liu X."/>
            <person name="Wang F."/>
            <person name="Yang Y."/>
            <person name="An X."/>
            <person name="Dong Z."/>
            <person name="Zhang K."/>
            <person name="Zhang X."/>
            <person name="Luo M.C."/>
            <person name="Dvorak J."/>
            <person name="Tong Y."/>
            <person name="Wang J."/>
            <person name="Yang H."/>
            <person name="Li Z."/>
            <person name="Wang D."/>
            <person name="Zhang A."/>
            <person name="Wang J."/>
        </authorList>
    </citation>
    <scope>NUCLEOTIDE SEQUENCE</scope>
</reference>
<evidence type="ECO:0000313" key="3">
    <source>
        <dbReference type="EMBL" id="EMS55040.1"/>
    </source>
</evidence>
<dbReference type="PANTHER" id="PTHR33076">
    <property type="entry name" value="NON-SPECIFIC LIPID-TRANSFER PROTEIN 2-RELATED"/>
    <property type="match status" value="1"/>
</dbReference>
<name>M7ZRS6_TRIUA</name>
<sequence>MTMTTTTKTMNEKQATNIRALREKHLESMSEDYRRTQSNQAALEQMVLRDIWDLVHSMGTDIKSYDLPELVETGDGSGDLLREIEMARAAVARLVLVALVATMLLITTDAAISCGQVNSALSPCISYARGNGANPSAACCSGVRRLAGAVRSTTDKKTTCNCIKSAAGGLNAGKAADIPSKCSVSIPYAISPSLDCSTIR</sequence>